<feature type="region of interest" description="Disordered" evidence="7">
    <location>
        <begin position="1"/>
        <end position="29"/>
    </location>
</feature>
<keyword evidence="2 6" id="KW-0645">Protease</keyword>
<evidence type="ECO:0000256" key="4">
    <source>
        <dbReference type="ARBA" id="ARBA00022807"/>
    </source>
</evidence>
<evidence type="ECO:0000256" key="3">
    <source>
        <dbReference type="ARBA" id="ARBA00022801"/>
    </source>
</evidence>
<keyword evidence="4 6" id="KW-0788">Thiol protease</keyword>
<protein>
    <recommendedName>
        <fullName evidence="8">Calpain catalytic domain-containing protein</fullName>
    </recommendedName>
</protein>
<dbReference type="OrthoDB" id="424753at2759"/>
<keyword evidence="3 6" id="KW-0378">Hydrolase</keyword>
<feature type="domain" description="Calpain catalytic" evidence="8">
    <location>
        <begin position="137"/>
        <end position="425"/>
    </location>
</feature>
<evidence type="ECO:0000313" key="10">
    <source>
        <dbReference type="Proteomes" id="UP000182235"/>
    </source>
</evidence>
<dbReference type="SUPFAM" id="SSF54001">
    <property type="entry name" value="Cysteine proteinases"/>
    <property type="match status" value="1"/>
</dbReference>
<dbReference type="EMBL" id="LGRN01000076">
    <property type="protein sequence ID" value="OJD17198.1"/>
    <property type="molecule type" value="Genomic_DNA"/>
</dbReference>
<feature type="compositionally biased region" description="Acidic residues" evidence="7">
    <location>
        <begin position="846"/>
        <end position="861"/>
    </location>
</feature>
<dbReference type="InterPro" id="IPR001300">
    <property type="entry name" value="Peptidase_C2_calpain_cat"/>
</dbReference>
<accession>A0A1J9PM64</accession>
<dbReference type="GO" id="GO:0006508">
    <property type="term" value="P:proteolysis"/>
    <property type="evidence" value="ECO:0007669"/>
    <property type="project" value="UniProtKB-KW"/>
</dbReference>
<evidence type="ECO:0000256" key="7">
    <source>
        <dbReference type="SAM" id="MobiDB-lite"/>
    </source>
</evidence>
<dbReference type="FunFam" id="3.90.70.10:FF:000072">
    <property type="entry name" value="Cysteine proteinase"/>
    <property type="match status" value="1"/>
</dbReference>
<evidence type="ECO:0000259" key="8">
    <source>
        <dbReference type="PROSITE" id="PS50203"/>
    </source>
</evidence>
<proteinExistence type="inferred from homology"/>
<dbReference type="CDD" id="cd00044">
    <property type="entry name" value="CysPc"/>
    <property type="match status" value="1"/>
</dbReference>
<dbReference type="PANTHER" id="PTHR10183:SF379">
    <property type="entry name" value="CALPAIN-5"/>
    <property type="match status" value="1"/>
</dbReference>
<feature type="compositionally biased region" description="Acidic residues" evidence="7">
    <location>
        <begin position="822"/>
        <end position="838"/>
    </location>
</feature>
<feature type="compositionally biased region" description="Basic and acidic residues" evidence="7">
    <location>
        <begin position="622"/>
        <end position="673"/>
    </location>
</feature>
<dbReference type="InterPro" id="IPR022684">
    <property type="entry name" value="Calpain_cysteine_protease"/>
</dbReference>
<feature type="active site" evidence="5 6">
    <location>
        <position position="166"/>
    </location>
</feature>
<dbReference type="VEuPathDB" id="FungiDB:AJ78_02691"/>
<feature type="compositionally biased region" description="Basic and acidic residues" evidence="7">
    <location>
        <begin position="577"/>
        <end position="601"/>
    </location>
</feature>
<dbReference type="SMART" id="SM00230">
    <property type="entry name" value="CysPc"/>
    <property type="match status" value="1"/>
</dbReference>
<feature type="compositionally biased region" description="Basic and acidic residues" evidence="7">
    <location>
        <begin position="1"/>
        <end position="10"/>
    </location>
</feature>
<reference evidence="9 10" key="1">
    <citation type="submission" date="2015-07" db="EMBL/GenBank/DDBJ databases">
        <title>Emmonsia species relationships and genome sequence.</title>
        <authorList>
            <consortium name="The Broad Institute Genomics Platform"/>
            <person name="Cuomo C.A."/>
            <person name="Munoz J.F."/>
            <person name="Imamovic A."/>
            <person name="Priest M.E."/>
            <person name="Young S."/>
            <person name="Clay O.K."/>
            <person name="McEwen J.G."/>
        </authorList>
    </citation>
    <scope>NUCLEOTIDE SEQUENCE [LARGE SCALE GENOMIC DNA]</scope>
    <source>
        <strain evidence="9 10">UAMH 9510</strain>
    </source>
</reference>
<dbReference type="InterPro" id="IPR038765">
    <property type="entry name" value="Papain-like_cys_pep_sf"/>
</dbReference>
<dbReference type="PROSITE" id="PS50203">
    <property type="entry name" value="CALPAIN_CAT"/>
    <property type="match status" value="1"/>
</dbReference>
<name>A0A1J9PM64_9EURO</name>
<keyword evidence="10" id="KW-1185">Reference proteome</keyword>
<dbReference type="PANTHER" id="PTHR10183">
    <property type="entry name" value="CALPAIN"/>
    <property type="match status" value="1"/>
</dbReference>
<dbReference type="GO" id="GO:0004198">
    <property type="term" value="F:calcium-dependent cysteine-type endopeptidase activity"/>
    <property type="evidence" value="ECO:0007669"/>
    <property type="project" value="InterPro"/>
</dbReference>
<dbReference type="Pfam" id="PF00648">
    <property type="entry name" value="Peptidase_C2"/>
    <property type="match status" value="1"/>
</dbReference>
<evidence type="ECO:0000256" key="2">
    <source>
        <dbReference type="ARBA" id="ARBA00022670"/>
    </source>
</evidence>
<gene>
    <name evidence="9" type="ORF">AJ78_02691</name>
</gene>
<evidence type="ECO:0000313" key="9">
    <source>
        <dbReference type="EMBL" id="OJD17198.1"/>
    </source>
</evidence>
<feature type="region of interest" description="Disordered" evidence="7">
    <location>
        <begin position="564"/>
        <end position="866"/>
    </location>
</feature>
<feature type="compositionally biased region" description="Basic and acidic residues" evidence="7">
    <location>
        <begin position="793"/>
        <end position="812"/>
    </location>
</feature>
<organism evidence="9 10">
    <name type="scientific">Emergomyces pasteurianus Ep9510</name>
    <dbReference type="NCBI Taxonomy" id="1447872"/>
    <lineage>
        <taxon>Eukaryota</taxon>
        <taxon>Fungi</taxon>
        <taxon>Dikarya</taxon>
        <taxon>Ascomycota</taxon>
        <taxon>Pezizomycotina</taxon>
        <taxon>Eurotiomycetes</taxon>
        <taxon>Eurotiomycetidae</taxon>
        <taxon>Onygenales</taxon>
        <taxon>Ajellomycetaceae</taxon>
        <taxon>Emergomyces</taxon>
    </lineage>
</organism>
<evidence type="ECO:0000256" key="1">
    <source>
        <dbReference type="ARBA" id="ARBA00007623"/>
    </source>
</evidence>
<evidence type="ECO:0000256" key="5">
    <source>
        <dbReference type="PIRSR" id="PIRSR622684-1"/>
    </source>
</evidence>
<comment type="caution">
    <text evidence="9">The sequence shown here is derived from an EMBL/GenBank/DDBJ whole genome shotgun (WGS) entry which is preliminary data.</text>
</comment>
<dbReference type="Proteomes" id="UP000182235">
    <property type="component" value="Unassembled WGS sequence"/>
</dbReference>
<evidence type="ECO:0000256" key="6">
    <source>
        <dbReference type="PROSITE-ProRule" id="PRU00239"/>
    </source>
</evidence>
<feature type="active site" evidence="5 6">
    <location>
        <position position="349"/>
    </location>
</feature>
<dbReference type="STRING" id="1447872.A0A1J9PM64"/>
<comment type="similarity">
    <text evidence="1">Belongs to the peptidase C2 family.</text>
</comment>
<dbReference type="Gene3D" id="3.90.70.10">
    <property type="entry name" value="Cysteine proteinases"/>
    <property type="match status" value="1"/>
</dbReference>
<sequence length="910" mass="104806">MERDDQRAETESTAVTIPIPRTRKDNGHPQKLVDTFWKSFNSKFPGRVLKALPQRPGKTTPQPVSNIAHGGAALDSYNRAKQECEHAVNRIVKQCLRINQKYTDPHFDIEADLKSGRRNCLDGLERVNEAMRPKGVKRVTDIFEKPEFYVNNATASDVRQGNDGDCWLMAALCTLGNMPGLIDKVCVARNEQVDGEWRHTIIDDKLYLRAPDYEDAAWEREVWDDIGRPDTELNYRRTWQTGSRALYFAQCSDDNETWLPLLEKAYAKAHGDYSSIEGGFVGEAIEDLTGGVTSEIMSRDILDKERFWTEDLMNVNKKFVFGCATGLYGRWLYPHYYGSKERSGIHECHAYSIMDAKEINGQRLLRLRNPWGHKEWSGPWSDGSEQWTAEWMELLQHKFGNDGVFWISYEDFLLKYEHFDRTRLFGEDWMVAQKWVSLHVPWAHEYHKTRFVIEVTKEGPVVIVLSQLDERYFRGLEGQYQFHLQFRIEKEGDEDYIIRNQNNIYMTRSVSADITLEPGTYTILVRMKATQYKSPPPEEVIREKATTQREKLVQIGHSYDLAHAKGVELESEEEEAERTRREREKKAALRMKERDRAEAQLRRRWVRDKKFAARDKRKAKKAERVKEKREANEQAKNDEKQKAENREETGEGVEGEWKRADGNDWPKDEEVKKNVSKPNNPEKECESPESRAEDTKGEGEVRGKDTDHKDGAVEPPDVQTKVDEAKADEEHKMTVEDVEQRADDDKHETKKDEDLKANDGETIEVYSHSENGKDKEESEMGMAIAASQLTKATENEEKKDGHPGTQHEKTEPLLETMTAVEIDSDTDSGSDFEFDSEIDMSPVEESSSDSEDGDQEDDGEYSVDPPWNAVCVVGLRVYSKDSDLTVKIVKPKLGKEDFEVQRDCDDPAVE</sequence>
<feature type="compositionally biased region" description="Basic and acidic residues" evidence="7">
    <location>
        <begin position="720"/>
        <end position="759"/>
    </location>
</feature>
<dbReference type="AlphaFoldDB" id="A0A1J9PM64"/>
<feature type="compositionally biased region" description="Basic and acidic residues" evidence="7">
    <location>
        <begin position="680"/>
        <end position="712"/>
    </location>
</feature>
<feature type="active site" evidence="5 6">
    <location>
        <position position="369"/>
    </location>
</feature>